<protein>
    <submittedName>
        <fullName evidence="6">Coiled-coil domain-containing protein 180-like isoform X5</fullName>
    </submittedName>
</protein>
<evidence type="ECO:0000256" key="2">
    <source>
        <dbReference type="SAM" id="MobiDB-lite"/>
    </source>
</evidence>
<organism evidence="5 6">
    <name type="scientific">Pipra filicauda</name>
    <name type="common">Wire-tailed manakin</name>
    <dbReference type="NCBI Taxonomy" id="649802"/>
    <lineage>
        <taxon>Eukaryota</taxon>
        <taxon>Metazoa</taxon>
        <taxon>Chordata</taxon>
        <taxon>Craniata</taxon>
        <taxon>Vertebrata</taxon>
        <taxon>Euteleostomi</taxon>
        <taxon>Archelosauria</taxon>
        <taxon>Archosauria</taxon>
        <taxon>Dinosauria</taxon>
        <taxon>Saurischia</taxon>
        <taxon>Theropoda</taxon>
        <taxon>Coelurosauria</taxon>
        <taxon>Aves</taxon>
        <taxon>Neognathae</taxon>
        <taxon>Neoaves</taxon>
        <taxon>Telluraves</taxon>
        <taxon>Australaves</taxon>
        <taxon>Passeriformes</taxon>
        <taxon>Pipridae</taxon>
        <taxon>Pipra</taxon>
    </lineage>
</organism>
<feature type="domain" description="DUF4455" evidence="3">
    <location>
        <begin position="83"/>
        <end position="409"/>
    </location>
</feature>
<keyword evidence="1" id="KW-0175">Coiled coil</keyword>
<keyword evidence="5" id="KW-1185">Reference proteome</keyword>
<evidence type="ECO:0000313" key="6">
    <source>
        <dbReference type="RefSeq" id="XP_039247318.1"/>
    </source>
</evidence>
<evidence type="ECO:0000256" key="1">
    <source>
        <dbReference type="SAM" id="Coils"/>
    </source>
</evidence>
<dbReference type="RefSeq" id="XP_039247318.1">
    <property type="nucleotide sequence ID" value="XM_039391384.1"/>
</dbReference>
<name>A0A7R5L8W3_9PASS</name>
<gene>
    <name evidence="6" type="primary">LOC113984483</name>
</gene>
<feature type="compositionally biased region" description="Basic and acidic residues" evidence="2">
    <location>
        <begin position="24"/>
        <end position="43"/>
    </location>
</feature>
<dbReference type="GeneID" id="113984483"/>
<feature type="domain" description="DUF4455" evidence="3">
    <location>
        <begin position="413"/>
        <end position="490"/>
    </location>
</feature>
<evidence type="ECO:0000259" key="3">
    <source>
        <dbReference type="Pfam" id="PF14643"/>
    </source>
</evidence>
<dbReference type="InterPro" id="IPR028089">
    <property type="entry name" value="DUF4455"/>
</dbReference>
<feature type="coiled-coil region" evidence="1">
    <location>
        <begin position="717"/>
        <end position="762"/>
    </location>
</feature>
<dbReference type="PANTHER" id="PTHR21444:SF14">
    <property type="entry name" value="COILED-COIL DOMAIN-CONTAINING PROTEIN 180"/>
    <property type="match status" value="1"/>
</dbReference>
<dbReference type="PANTHER" id="PTHR21444">
    <property type="entry name" value="COILED-COIL DOMAIN-CONTAINING PROTEIN 180"/>
    <property type="match status" value="1"/>
</dbReference>
<sequence>MLTSDRHSEMSADAGLLPCYQQKCDGKRPINDSTKKAQSDREPTTSPKAWRNVDTSSAEEVRGLPDIVVPEEKSSETLKCVAERRQKRHDQAVTKMQQELDYIGKEMEASVSELQKFLQVKVMKSDEKSELLFKKIVSDAALEGFSFEGLEKLWNMIHQESLNRKKWIRTMDESLKKIERSRASKIANILKKYTVKLEEISFFLAADVHKLINDEATNINRALLGNERATAKLLFNLMKSELEKEKAHKLKWQERVEDWKLIQKNRVIQSFREFMASEEIQNPPTVKTEMENMIKEQTVLSERRLGVLQHIGTLLPPTDMKSEINEWYRTVENLNQSLDTHNAECVKKMRSKYELVLGKCQEKVQVCKMSLLDMNVYTVKDVEIVHSDMLHMTEKLERRFEEELEHMDMMKVDLDIILEKMKMASCEEELKNYMEKALSSLDHIRTRNETLNQVVMDEVVAYPGAILQELISYSISISQHFNVKEVFKQNLQGEIASMVQDQSDTSVVQTGPEVHQQRAEWDNRLSQPMPEEIDSCQGSDGGTNPAEHEEILAQETEETEEDGESIPHKSEDTELAEQGAVFNSSKAESAEKAMEIFSTASGNIYTVLGVEEAGKADITENYFTKYEKEESLPMYLKYVLLKETVFVKLKKKIRLCFFEHLEKWFAESLSKSRVFVAAKKEELNSILLLHLQLHQQKQEEIQTNIYNVRAGELSLHKERLECHCEGLEESLKKEKAEFHKFLDQLNNLNKNFGSRIRNLEHDFLHAPVTEQSASSRNNLQSELHNHLESVGVIVRSYQHHLEEALGKLKRSNVDFLKTCRLFSEGGDFSSEEVKFFNSCLQKESKQIDSLESLIKRDVEKMESSCLEQATELIKQSEKKFADVSVSRAFMEKVQKSLRWLQQQIKSEVANSNLQSVTLKSYLEKLQQKRDACAHPTADKEASASEELYDFAKEVLKELKKRSQYLDCFLEKAMIPHANEDVPTLAMDGMSQDSIAPAVQRESLRDENKRMVMGLDPEKFPVLNPSRMDTSALDDLAISVIQNLAGFVPSKQSPDLNPERKDRSRSLGPVKKKVSNARAAQTTKKSSLDETKPKKSEKKSTKSVPKDRTYQIFEKKPPKSDTFKGIIMNILWTGSNTLLDLGEDFYGEKTPQMGIPKYLPETFERWAEKLRQKLLSYKRQADDYYNFCLGEFRDQLKWFEEELSSVSQLAVDSLLREHEQKLSSSTAQIQHLFNRQLGEWEDMKTVHRRKLHYSLGHPNNSLQLEALCQEEIKRQKDQTEGVHLNTKMLQDCAAECAQSFFSALAALTEKLLLELDETITVDDIQVADTERPREKMSTLIHQKQAGLPLETSKVQQLIKRGRGTWPGIPETTLPEAPAYVLCRGTAAVSTAQTTLGHLAVMDARQAAYQKYKCKLEQLFAQIKEESAARLLAIQRWQDWWEQSIQKIKQLYL</sequence>
<dbReference type="Proteomes" id="UP000504627">
    <property type="component" value="Unplaced"/>
</dbReference>
<feature type="region of interest" description="Disordered" evidence="2">
    <location>
        <begin position="1048"/>
        <end position="1110"/>
    </location>
</feature>
<feature type="compositionally biased region" description="Basic and acidic residues" evidence="2">
    <location>
        <begin position="1085"/>
        <end position="1110"/>
    </location>
</feature>
<proteinExistence type="predicted"/>
<dbReference type="InterPro" id="IPR027914">
    <property type="entry name" value="DUF4456"/>
</dbReference>
<evidence type="ECO:0000313" key="5">
    <source>
        <dbReference type="Proteomes" id="UP000504627"/>
    </source>
</evidence>
<feature type="compositionally biased region" description="Acidic residues" evidence="2">
    <location>
        <begin position="555"/>
        <end position="564"/>
    </location>
</feature>
<dbReference type="Pfam" id="PF14644">
    <property type="entry name" value="DUF4456"/>
    <property type="match status" value="1"/>
</dbReference>
<feature type="region of interest" description="Disordered" evidence="2">
    <location>
        <begin position="554"/>
        <end position="575"/>
    </location>
</feature>
<feature type="region of interest" description="Disordered" evidence="2">
    <location>
        <begin position="1"/>
        <end position="57"/>
    </location>
</feature>
<dbReference type="Pfam" id="PF14643">
    <property type="entry name" value="DUF4455"/>
    <property type="match status" value="2"/>
</dbReference>
<accession>A0A7R5L8W3</accession>
<reference evidence="6" key="1">
    <citation type="submission" date="2025-08" db="UniProtKB">
        <authorList>
            <consortium name="RefSeq"/>
        </authorList>
    </citation>
    <scope>IDENTIFICATION</scope>
    <source>
        <tissue evidence="6">Muscle</tissue>
    </source>
</reference>
<feature type="compositionally biased region" description="Basic and acidic residues" evidence="2">
    <location>
        <begin position="1"/>
        <end position="10"/>
    </location>
</feature>
<feature type="domain" description="DUF4456" evidence="4">
    <location>
        <begin position="1139"/>
        <end position="1340"/>
    </location>
</feature>
<evidence type="ECO:0000259" key="4">
    <source>
        <dbReference type="Pfam" id="PF14644"/>
    </source>
</evidence>